<reference evidence="4" key="1">
    <citation type="submission" date="2019-09" db="UniProtKB">
        <authorList>
            <consortium name="WormBaseParasite"/>
        </authorList>
    </citation>
    <scope>IDENTIFICATION</scope>
</reference>
<dbReference type="WBParaSite" id="HPBE_0000146001-mRNA-1">
    <property type="protein sequence ID" value="HPBE_0000146001-mRNA-1"/>
    <property type="gene ID" value="HPBE_0000146001"/>
</dbReference>
<accession>A0A183F5L8</accession>
<dbReference type="Proteomes" id="UP000050761">
    <property type="component" value="Unassembled WGS sequence"/>
</dbReference>
<keyword evidence="3" id="KW-1185">Reference proteome</keyword>
<evidence type="ECO:0000259" key="1">
    <source>
        <dbReference type="Pfam" id="PF07245"/>
    </source>
</evidence>
<evidence type="ECO:0000313" key="4">
    <source>
        <dbReference type="WBParaSite" id="HPBE_0000146001-mRNA-1"/>
    </source>
</evidence>
<dbReference type="InterPro" id="IPR008042">
    <property type="entry name" value="Retrotrans_Pao"/>
</dbReference>
<dbReference type="InterPro" id="IPR041588">
    <property type="entry name" value="Integrase_H2C2"/>
</dbReference>
<dbReference type="InterPro" id="IPR009878">
    <property type="entry name" value="Phlebovirus_G2_fusion"/>
</dbReference>
<proteinExistence type="predicted"/>
<feature type="domain" description="Phlebovirus glycoprotein G2 fusion" evidence="1">
    <location>
        <begin position="289"/>
        <end position="601"/>
    </location>
</feature>
<name>A0A183F5L8_HELPZ</name>
<protein>
    <submittedName>
        <fullName evidence="4">Integrase_H2C2 domain-containing protein</fullName>
    </submittedName>
</protein>
<evidence type="ECO:0000313" key="3">
    <source>
        <dbReference type="Proteomes" id="UP000050761"/>
    </source>
</evidence>
<dbReference type="Gene3D" id="2.60.98.50">
    <property type="match status" value="1"/>
</dbReference>
<evidence type="ECO:0000259" key="2">
    <source>
        <dbReference type="Pfam" id="PF17921"/>
    </source>
</evidence>
<feature type="domain" description="Integrase zinc-binding" evidence="2">
    <location>
        <begin position="203"/>
        <end position="256"/>
    </location>
</feature>
<dbReference type="AlphaFoldDB" id="A0A183F5L8"/>
<dbReference type="Gene3D" id="1.10.340.70">
    <property type="match status" value="1"/>
</dbReference>
<dbReference type="Pfam" id="PF05380">
    <property type="entry name" value="Peptidase_A17"/>
    <property type="match status" value="1"/>
</dbReference>
<organism evidence="3 4">
    <name type="scientific">Heligmosomoides polygyrus</name>
    <name type="common">Parasitic roundworm</name>
    <dbReference type="NCBI Taxonomy" id="6339"/>
    <lineage>
        <taxon>Eukaryota</taxon>
        <taxon>Metazoa</taxon>
        <taxon>Ecdysozoa</taxon>
        <taxon>Nematoda</taxon>
        <taxon>Chromadorea</taxon>
        <taxon>Rhabditida</taxon>
        <taxon>Rhabditina</taxon>
        <taxon>Rhabditomorpha</taxon>
        <taxon>Strongyloidea</taxon>
        <taxon>Heligmosomidae</taxon>
        <taxon>Heligmosomoides</taxon>
    </lineage>
</organism>
<sequence>LVIAKSKLPSIKTKTTMPKLEMNALTLATRLALSISQAVKKKAPGYPWKVYIFSDSQIVLNWLSSTRCTNLGVLVSNRLQEMRRIRYGSFSTVKRITALVLRFLKHLMRSFSNARKKAIFERIPELNDIALNSDPLNGQEMRAARFALIRNHQLIYLTSHYRKSMENTLRLYKDTYGIWRSRGRIGRSTLDDSAKNPVFIAPNTALARRIIQEAHGTYHCGVEHTIAEVRQQYWIPKLRQQVRKISTHCVKCRRFNALPAPRPAQDARLAAALAIIMFPLQIPSSASSCQQLNILEHHSTVCRTTNGMKVCSIVLSEVMKISTFKQEACLRLTHNSTLAANVKIRWKGLYLRCNQETMYFTRSADLKVLTSKRCPHMGSCSGLKCAAVNSSSLIPELEEANRYPGRTGCLESCGGPGCDCFYLSSGCLFFRVFATPKTRKIYEIFRCVRWTEQVKLEVEIENGNGRRGKQHFVVQTIPNVPVELPQFKITLTSLSLPPTPALASTFITDGIDTAIWKTRLSPVLHCGSRSKAQAMNCTLHDKCKCTGAESTVNCDCAPLNIEEEFAQISLKVPVKTAFWELTRSNSTSVIAKIPHLVSAEIILNLNHSTMESLRELFEAREEVQRLRHMYYMKKHELEDARKNLAEVSNELKKLRRALPPLPDPDRLYVNTIDRCHEFHACTKKMTQLEERIRALARSTEDLDVRLHELSLLEVTADKLRLEFLFVRCQLRTLFAAPELLFATGKISENVWDAWMSNPQFNDDGKPLLMKPNVIETAIADQL</sequence>
<dbReference type="Pfam" id="PF17921">
    <property type="entry name" value="Integrase_H2C2"/>
    <property type="match status" value="1"/>
</dbReference>
<dbReference type="PANTHER" id="PTHR47331">
    <property type="entry name" value="PHD-TYPE DOMAIN-CONTAINING PROTEIN"/>
    <property type="match status" value="1"/>
</dbReference>
<dbReference type="Pfam" id="PF07245">
    <property type="entry name" value="Phlebovirus_G2"/>
    <property type="match status" value="1"/>
</dbReference>